<proteinExistence type="predicted"/>
<comment type="subcellular location">
    <subcellularLocation>
        <location evidence="1">Nucleus</location>
    </subcellularLocation>
</comment>
<feature type="domain" description="MADF" evidence="7">
    <location>
        <begin position="276"/>
        <end position="312"/>
    </location>
</feature>
<evidence type="ECO:0000256" key="6">
    <source>
        <dbReference type="SAM" id="MobiDB-lite"/>
    </source>
</evidence>
<dbReference type="EMBL" id="JACEFF010000764">
    <property type="protein sequence ID" value="KAH9631329.1"/>
    <property type="molecule type" value="Genomic_DNA"/>
</dbReference>
<evidence type="ECO:0000259" key="7">
    <source>
        <dbReference type="Pfam" id="PF10545"/>
    </source>
</evidence>
<evidence type="ECO:0000256" key="2">
    <source>
        <dbReference type="ARBA" id="ARBA00022723"/>
    </source>
</evidence>
<dbReference type="InterPro" id="IPR006578">
    <property type="entry name" value="MADF-dom"/>
</dbReference>
<keyword evidence="3" id="KW-0863">Zinc-finger</keyword>
<evidence type="ECO:0000256" key="3">
    <source>
        <dbReference type="ARBA" id="ARBA00022771"/>
    </source>
</evidence>
<dbReference type="GO" id="GO:0008270">
    <property type="term" value="F:zinc ion binding"/>
    <property type="evidence" value="ECO:0007669"/>
    <property type="project" value="UniProtKB-KW"/>
</dbReference>
<dbReference type="Pfam" id="PF10545">
    <property type="entry name" value="MADF_DNA_bdg"/>
    <property type="match status" value="1"/>
</dbReference>
<keyword evidence="2" id="KW-0479">Metal-binding</keyword>
<evidence type="ECO:0000256" key="4">
    <source>
        <dbReference type="ARBA" id="ARBA00022833"/>
    </source>
</evidence>
<dbReference type="GO" id="GO:0005634">
    <property type="term" value="C:nucleus"/>
    <property type="evidence" value="ECO:0007669"/>
    <property type="project" value="UniProtKB-SubCell"/>
</dbReference>
<dbReference type="PANTHER" id="PTHR46481:SF10">
    <property type="entry name" value="ZINC FINGER BED DOMAIN-CONTAINING PROTEIN 39"/>
    <property type="match status" value="1"/>
</dbReference>
<feature type="region of interest" description="Disordered" evidence="6">
    <location>
        <begin position="328"/>
        <end position="366"/>
    </location>
</feature>
<reference evidence="8" key="1">
    <citation type="journal article" date="2021" name="G3 (Bethesda)">
        <title>Genome and transcriptome analysis of the beet armyworm Spodoptera exigua reveals targets for pest control. .</title>
        <authorList>
            <person name="Simon S."/>
            <person name="Breeschoten T."/>
            <person name="Jansen H.J."/>
            <person name="Dirks R.P."/>
            <person name="Schranz M.E."/>
            <person name="Ros V.I.D."/>
        </authorList>
    </citation>
    <scope>NUCLEOTIDE SEQUENCE</scope>
    <source>
        <strain evidence="8">TB_SE_WUR_2020</strain>
    </source>
</reference>
<dbReference type="SUPFAM" id="SSF140996">
    <property type="entry name" value="Hermes dimerisation domain"/>
    <property type="match status" value="1"/>
</dbReference>
<evidence type="ECO:0000313" key="8">
    <source>
        <dbReference type="EMBL" id="KAH9631329.1"/>
    </source>
</evidence>
<feature type="compositionally biased region" description="Polar residues" evidence="6">
    <location>
        <begin position="343"/>
        <end position="366"/>
    </location>
</feature>
<comment type="caution">
    <text evidence="8">The sequence shown here is derived from an EMBL/GenBank/DDBJ whole genome shotgun (WGS) entry which is preliminary data.</text>
</comment>
<dbReference type="SUPFAM" id="SSF53098">
    <property type="entry name" value="Ribonuclease H-like"/>
    <property type="match status" value="1"/>
</dbReference>
<evidence type="ECO:0000256" key="5">
    <source>
        <dbReference type="ARBA" id="ARBA00023242"/>
    </source>
</evidence>
<evidence type="ECO:0000313" key="9">
    <source>
        <dbReference type="Proteomes" id="UP000814243"/>
    </source>
</evidence>
<dbReference type="PANTHER" id="PTHR46481">
    <property type="entry name" value="ZINC FINGER BED DOMAIN-CONTAINING PROTEIN 4"/>
    <property type="match status" value="1"/>
</dbReference>
<dbReference type="Proteomes" id="UP000814243">
    <property type="component" value="Unassembled WGS sequence"/>
</dbReference>
<dbReference type="InterPro" id="IPR052035">
    <property type="entry name" value="ZnF_BED_domain_contain"/>
</dbReference>
<keyword evidence="4" id="KW-0862">Zinc</keyword>
<evidence type="ECO:0000256" key="1">
    <source>
        <dbReference type="ARBA" id="ARBA00004123"/>
    </source>
</evidence>
<gene>
    <name evidence="8" type="ORF">HF086_007664</name>
</gene>
<dbReference type="InterPro" id="IPR012337">
    <property type="entry name" value="RNaseH-like_sf"/>
</dbReference>
<protein>
    <recommendedName>
        <fullName evidence="7">MADF domain-containing protein</fullName>
    </recommendedName>
</protein>
<dbReference type="AlphaFoldDB" id="A0A922M7E0"/>
<sequence length="366" mass="41704">MIATDNQPISILENKCFDKLLHSLKPKYKLPGRKYMSEVVIPAIYESVKKIIKDEISKANAVSITSDMWTCLNNMLSFLSFNAHWLSEDFVLQHRVLQMKNFVGSHSGDHIRSLLEELASTWDISSLIHVIVRDNGPNMVKAIRESAFEGKGCFIHTLQLALKAVLEFENVNDALISARRIVTHFNHSSTAQQKLKDIQKELHLAEHQLVQDNEIFAQENYELVRRKLFLEAIQKSDPDAESSSEDVATKLNRGRPPQNVSNFLGVINKLGLKEKLIEEVRKYPLLYDLRDPKYSDVHKKEKAWNEIAIVLSQPNFIKWAREHGFSYDGNTLTGSRRRRVTGKQKTPVDSSKTGHATAPSTSKRTS</sequence>
<organism evidence="8 9">
    <name type="scientific">Spodoptera exigua</name>
    <name type="common">Beet armyworm</name>
    <name type="synonym">Noctua fulgens</name>
    <dbReference type="NCBI Taxonomy" id="7107"/>
    <lineage>
        <taxon>Eukaryota</taxon>
        <taxon>Metazoa</taxon>
        <taxon>Ecdysozoa</taxon>
        <taxon>Arthropoda</taxon>
        <taxon>Hexapoda</taxon>
        <taxon>Insecta</taxon>
        <taxon>Pterygota</taxon>
        <taxon>Neoptera</taxon>
        <taxon>Endopterygota</taxon>
        <taxon>Lepidoptera</taxon>
        <taxon>Glossata</taxon>
        <taxon>Ditrysia</taxon>
        <taxon>Noctuoidea</taxon>
        <taxon>Noctuidae</taxon>
        <taxon>Amphipyrinae</taxon>
        <taxon>Spodoptera</taxon>
    </lineage>
</organism>
<accession>A0A922M7E0</accession>
<keyword evidence="5" id="KW-0539">Nucleus</keyword>
<name>A0A922M7E0_SPOEX</name>